<name>A0AAN9VWX0_9ORTH</name>
<organism evidence="3 4">
    <name type="scientific">Gryllus longicercus</name>
    <dbReference type="NCBI Taxonomy" id="2509291"/>
    <lineage>
        <taxon>Eukaryota</taxon>
        <taxon>Metazoa</taxon>
        <taxon>Ecdysozoa</taxon>
        <taxon>Arthropoda</taxon>
        <taxon>Hexapoda</taxon>
        <taxon>Insecta</taxon>
        <taxon>Pterygota</taxon>
        <taxon>Neoptera</taxon>
        <taxon>Polyneoptera</taxon>
        <taxon>Orthoptera</taxon>
        <taxon>Ensifera</taxon>
        <taxon>Gryllidea</taxon>
        <taxon>Grylloidea</taxon>
        <taxon>Gryllidae</taxon>
        <taxon>Gryllinae</taxon>
        <taxon>Gryllus</taxon>
    </lineage>
</organism>
<proteinExistence type="predicted"/>
<gene>
    <name evidence="3" type="ORF">R5R35_010034</name>
</gene>
<feature type="coiled-coil region" evidence="1">
    <location>
        <begin position="383"/>
        <end position="438"/>
    </location>
</feature>
<dbReference type="AlphaFoldDB" id="A0AAN9VWX0"/>
<dbReference type="Proteomes" id="UP001378592">
    <property type="component" value="Unassembled WGS sequence"/>
</dbReference>
<accession>A0AAN9VWX0</accession>
<evidence type="ECO:0000313" key="4">
    <source>
        <dbReference type="Proteomes" id="UP001378592"/>
    </source>
</evidence>
<keyword evidence="4" id="KW-1185">Reference proteome</keyword>
<feature type="chain" id="PRO_5042937242" description="Protein CIP2A" evidence="2">
    <location>
        <begin position="17"/>
        <end position="458"/>
    </location>
</feature>
<protein>
    <recommendedName>
        <fullName evidence="5">Protein CIP2A</fullName>
    </recommendedName>
</protein>
<keyword evidence="2" id="KW-0732">Signal</keyword>
<evidence type="ECO:0000313" key="3">
    <source>
        <dbReference type="EMBL" id="KAK7869675.1"/>
    </source>
</evidence>
<feature type="signal peptide" evidence="2">
    <location>
        <begin position="1"/>
        <end position="16"/>
    </location>
</feature>
<comment type="caution">
    <text evidence="3">The sequence shown here is derived from an EMBL/GenBank/DDBJ whole genome shotgun (WGS) entry which is preliminary data.</text>
</comment>
<keyword evidence="1" id="KW-0175">Coiled coil</keyword>
<evidence type="ECO:0008006" key="5">
    <source>
        <dbReference type="Google" id="ProtNLM"/>
    </source>
</evidence>
<evidence type="ECO:0000256" key="1">
    <source>
        <dbReference type="SAM" id="Coils"/>
    </source>
</evidence>
<evidence type="ECO:0000256" key="2">
    <source>
        <dbReference type="SAM" id="SignalP"/>
    </source>
</evidence>
<dbReference type="EMBL" id="JAZDUA010000071">
    <property type="protein sequence ID" value="KAK7869675.1"/>
    <property type="molecule type" value="Genomic_DNA"/>
</dbReference>
<feature type="coiled-coil region" evidence="1">
    <location>
        <begin position="278"/>
        <end position="340"/>
    </location>
</feature>
<sequence>MLLLLYFKCVVRLYNSAREVSVNGDCFIDVLQLFQEIFKFEQMKSKIAQVVKLQHMEDVFDVIPTVYEESKCKSILLCISALTLLSSLARYDVAYLHLHDKLCSSFDIQRILAAGLCEDQTRIQVLKHASALPKDSLAGLARTLSGNSSMQIQSMETSANSTSSFTNHSTLNLTEGGHVEELVKDAVQKLDKKEIKSLTVSSVMTLFEYKVAAASHSEQNLYSNLELAQNHCTELQQTIMEMDTRVQQMRELLLKNQQCAEILNVELQELTHIKEVDRVNYKNNVKKYQQDLTDKEKMLRRKQFESESLKDKLKSILESKRNLEINLSALQDEIAATTSITNEHSVQMCALERKLKETDSFYNDLSEKIELLDEAQEKSKSILTEREAEAANLRKENTSLERDIANLQMLNTAQKNTAKEKDQEIKKLREELSDLKRIRDLIADISSGKKEMKKERSE</sequence>
<reference evidence="3 4" key="1">
    <citation type="submission" date="2024-03" db="EMBL/GenBank/DDBJ databases">
        <title>The genome assembly and annotation of the cricket Gryllus longicercus Weissman &amp; Gray.</title>
        <authorList>
            <person name="Szrajer S."/>
            <person name="Gray D."/>
            <person name="Ylla G."/>
        </authorList>
    </citation>
    <scope>NUCLEOTIDE SEQUENCE [LARGE SCALE GENOMIC DNA]</scope>
    <source>
        <strain evidence="3">DAG 2021-001</strain>
        <tissue evidence="3">Whole body minus gut</tissue>
    </source>
</reference>